<comment type="function">
    <text evidence="8">F(1)F(0) ATP synthase produces ATP from ADP in the presence of a proton or sodium gradient. F-type ATPases consist of two structural domains, F(1) containing the extramembraneous catalytic core and F(0) containing the membrane proton channel, linked together by a central stalk and a peripheral stalk. During catalysis, ATP synthesis in the catalytic domain of F(1) is coupled via a rotary mechanism of the central stalk subunits to proton translocation.</text>
</comment>
<evidence type="ECO:0000256" key="6">
    <source>
        <dbReference type="ARBA" id="ARBA00023196"/>
    </source>
</evidence>
<name>A0A4Q7NPJ7_9ACTN</name>
<keyword evidence="5 8" id="KW-0472">Membrane</keyword>
<dbReference type="NCBIfam" id="TIGR01145">
    <property type="entry name" value="ATP_synt_delta"/>
    <property type="match status" value="1"/>
</dbReference>
<keyword evidence="6 8" id="KW-0139">CF(1)</keyword>
<comment type="similarity">
    <text evidence="8">Belongs to the ATPase delta chain family.</text>
</comment>
<dbReference type="HAMAP" id="MF_01416">
    <property type="entry name" value="ATP_synth_delta_bact"/>
    <property type="match status" value="1"/>
</dbReference>
<evidence type="ECO:0000256" key="7">
    <source>
        <dbReference type="ARBA" id="ARBA00023310"/>
    </source>
</evidence>
<evidence type="ECO:0000256" key="2">
    <source>
        <dbReference type="ARBA" id="ARBA00022448"/>
    </source>
</evidence>
<keyword evidence="2 8" id="KW-0813">Transport</keyword>
<evidence type="ECO:0000256" key="5">
    <source>
        <dbReference type="ARBA" id="ARBA00023136"/>
    </source>
</evidence>
<keyword evidence="4 8" id="KW-0406">Ion transport</keyword>
<dbReference type="OrthoDB" id="5242917at2"/>
<dbReference type="GO" id="GO:0045259">
    <property type="term" value="C:proton-transporting ATP synthase complex"/>
    <property type="evidence" value="ECO:0007669"/>
    <property type="project" value="UniProtKB-KW"/>
</dbReference>
<dbReference type="Pfam" id="PF00213">
    <property type="entry name" value="OSCP"/>
    <property type="match status" value="1"/>
</dbReference>
<organism evidence="9 10">
    <name type="scientific">Motilibacter rhizosphaerae</name>
    <dbReference type="NCBI Taxonomy" id="598652"/>
    <lineage>
        <taxon>Bacteria</taxon>
        <taxon>Bacillati</taxon>
        <taxon>Actinomycetota</taxon>
        <taxon>Actinomycetes</taxon>
        <taxon>Motilibacterales</taxon>
        <taxon>Motilibacteraceae</taxon>
        <taxon>Motilibacter</taxon>
    </lineage>
</organism>
<comment type="caution">
    <text evidence="9">The sequence shown here is derived from an EMBL/GenBank/DDBJ whole genome shotgun (WGS) entry which is preliminary data.</text>
</comment>
<proteinExistence type="inferred from homology"/>
<dbReference type="AlphaFoldDB" id="A0A4Q7NPJ7"/>
<dbReference type="SUPFAM" id="SSF47928">
    <property type="entry name" value="N-terminal domain of the delta subunit of the F1F0-ATP synthase"/>
    <property type="match status" value="1"/>
</dbReference>
<comment type="function">
    <text evidence="8">This protein is part of the stalk that links CF(0) to CF(1). It either transmits conformational changes from CF(0) to CF(1) or is implicated in proton conduction.</text>
</comment>
<dbReference type="PRINTS" id="PR00125">
    <property type="entry name" value="ATPASEDELTA"/>
</dbReference>
<protein>
    <recommendedName>
        <fullName evidence="8">ATP synthase subunit delta</fullName>
    </recommendedName>
    <alternativeName>
        <fullName evidence="8">ATP synthase F(1) sector subunit delta</fullName>
    </alternativeName>
    <alternativeName>
        <fullName evidence="8">F-type ATPase subunit delta</fullName>
        <shortName evidence="8">F-ATPase subunit delta</shortName>
    </alternativeName>
</protein>
<dbReference type="Gene3D" id="1.10.520.20">
    <property type="entry name" value="N-terminal domain of the delta subunit of the F1F0-ATP synthase"/>
    <property type="match status" value="1"/>
</dbReference>
<dbReference type="InterPro" id="IPR026015">
    <property type="entry name" value="ATP_synth_OSCP/delta_N_sf"/>
</dbReference>
<dbReference type="NCBIfam" id="NF009967">
    <property type="entry name" value="PRK13430.1"/>
    <property type="match status" value="1"/>
</dbReference>
<evidence type="ECO:0000313" key="9">
    <source>
        <dbReference type="EMBL" id="RZS87103.1"/>
    </source>
</evidence>
<dbReference type="GO" id="GO:0005886">
    <property type="term" value="C:plasma membrane"/>
    <property type="evidence" value="ECO:0007669"/>
    <property type="project" value="UniProtKB-SubCell"/>
</dbReference>
<keyword evidence="8" id="KW-1003">Cell membrane</keyword>
<evidence type="ECO:0000313" key="10">
    <source>
        <dbReference type="Proteomes" id="UP000293638"/>
    </source>
</evidence>
<dbReference type="InterPro" id="IPR020781">
    <property type="entry name" value="ATPase_OSCP/d_CS"/>
</dbReference>
<dbReference type="InterPro" id="IPR000711">
    <property type="entry name" value="ATPase_OSCP/dsu"/>
</dbReference>
<dbReference type="RefSeq" id="WP_130493279.1">
    <property type="nucleotide sequence ID" value="NZ_SGXD01000003.1"/>
</dbReference>
<keyword evidence="10" id="KW-1185">Reference proteome</keyword>
<gene>
    <name evidence="8" type="primary">atpH</name>
    <name evidence="9" type="ORF">EV189_2525</name>
</gene>
<evidence type="ECO:0000256" key="1">
    <source>
        <dbReference type="ARBA" id="ARBA00004370"/>
    </source>
</evidence>
<evidence type="ECO:0000256" key="8">
    <source>
        <dbReference type="HAMAP-Rule" id="MF_01416"/>
    </source>
</evidence>
<dbReference type="PANTHER" id="PTHR11910">
    <property type="entry name" value="ATP SYNTHASE DELTA CHAIN"/>
    <property type="match status" value="1"/>
</dbReference>
<dbReference type="EMBL" id="SGXD01000003">
    <property type="protein sequence ID" value="RZS87103.1"/>
    <property type="molecule type" value="Genomic_DNA"/>
</dbReference>
<accession>A0A4Q7NPJ7</accession>
<evidence type="ECO:0000256" key="4">
    <source>
        <dbReference type="ARBA" id="ARBA00023065"/>
    </source>
</evidence>
<comment type="subcellular location">
    <subcellularLocation>
        <location evidence="8">Cell membrane</location>
        <topology evidence="8">Peripheral membrane protein</topology>
    </subcellularLocation>
    <subcellularLocation>
        <location evidence="1">Membrane</location>
    </subcellularLocation>
</comment>
<dbReference type="PROSITE" id="PS00389">
    <property type="entry name" value="ATPASE_DELTA"/>
    <property type="match status" value="1"/>
</dbReference>
<reference evidence="9 10" key="1">
    <citation type="submission" date="2019-02" db="EMBL/GenBank/DDBJ databases">
        <title>Genomic Encyclopedia of Type Strains, Phase IV (KMG-IV): sequencing the most valuable type-strain genomes for metagenomic binning, comparative biology and taxonomic classification.</title>
        <authorList>
            <person name="Goeker M."/>
        </authorList>
    </citation>
    <scope>NUCLEOTIDE SEQUENCE [LARGE SCALE GENOMIC DNA]</scope>
    <source>
        <strain evidence="9 10">DSM 45622</strain>
    </source>
</reference>
<keyword evidence="7 8" id="KW-0066">ATP synthesis</keyword>
<sequence>MHGVSRVTLAALRERLAAREVGHGSAEQVERESGELLAVAALLGRETHLRSSLADASADPAGRAQLAHAVLDGRVSEQSAEIVAEAARGRWSRPSELADALESLGAEAAFALAESAGTLDRVEDELFRVARLVSSSPDLRRTLSDPGLPLEGRRGLLGQLLGDRVDATTLRLLDHVVGSLRGRQLEDALDDLVALAAVRRTETLAEATVAVALTPEQEQRLAAVLGRVYATQVKLQVVVDPTVLGGVVVRVGDEVIDGSVLHRVEQARQTTAGL</sequence>
<evidence type="ECO:0000256" key="3">
    <source>
        <dbReference type="ARBA" id="ARBA00022781"/>
    </source>
</evidence>
<keyword evidence="3 8" id="KW-0375">Hydrogen ion transport</keyword>
<dbReference type="Proteomes" id="UP000293638">
    <property type="component" value="Unassembled WGS sequence"/>
</dbReference>
<dbReference type="GO" id="GO:0046933">
    <property type="term" value="F:proton-transporting ATP synthase activity, rotational mechanism"/>
    <property type="evidence" value="ECO:0007669"/>
    <property type="project" value="UniProtKB-UniRule"/>
</dbReference>